<keyword evidence="1" id="KW-0805">Transcription regulation</keyword>
<evidence type="ECO:0000313" key="9">
    <source>
        <dbReference type="Proteomes" id="UP000001542"/>
    </source>
</evidence>
<evidence type="ECO:0000259" key="5">
    <source>
        <dbReference type="PROSITE" id="PS50090"/>
    </source>
</evidence>
<sequence>MVWNSNILELYCLKELVSQNSIDERLIRQYKAILSKYINGHYSLEQCKELVMKLDLSLNPLLLCLEILATDRDDVPVFTCKKEEKTYSKKRFVCTWSDYEDKRLVMAVHKYGTKDYELVAKYVGNNRTKSQCSQRWERTLNPCIDKSAWTEEEEEILVKAVEKYGTKAWTSIANCLQTRTDVQCRYHYKHVLNGNTPKALKLRNAKEQAKRAQYWNNDDEFFDLIDKVLVESRDFILPK</sequence>
<dbReference type="SMR" id="A2F6J6"/>
<dbReference type="AlphaFoldDB" id="A2F6J6"/>
<organism evidence="8 9">
    <name type="scientific">Trichomonas vaginalis (strain ATCC PRA-98 / G3)</name>
    <dbReference type="NCBI Taxonomy" id="412133"/>
    <lineage>
        <taxon>Eukaryota</taxon>
        <taxon>Metamonada</taxon>
        <taxon>Parabasalia</taxon>
        <taxon>Trichomonadida</taxon>
        <taxon>Trichomonadidae</taxon>
        <taxon>Trichomonas</taxon>
    </lineage>
</organism>
<dbReference type="EMBL" id="DS113636">
    <property type="protein sequence ID" value="EAX99494.1"/>
    <property type="molecule type" value="Genomic_DNA"/>
</dbReference>
<evidence type="ECO:0000256" key="1">
    <source>
        <dbReference type="ARBA" id="ARBA00023015"/>
    </source>
</evidence>
<dbReference type="PROSITE" id="PS51294">
    <property type="entry name" value="HTH_MYB"/>
    <property type="match status" value="2"/>
</dbReference>
<keyword evidence="3" id="KW-0804">Transcription</keyword>
<feature type="domain" description="Myb-like" evidence="5">
    <location>
        <begin position="141"/>
        <end position="192"/>
    </location>
</feature>
<feature type="domain" description="HTH myb-type" evidence="7">
    <location>
        <begin position="94"/>
        <end position="140"/>
    </location>
</feature>
<dbReference type="InterPro" id="IPR001005">
    <property type="entry name" value="SANT/Myb"/>
</dbReference>
<evidence type="ECO:0000259" key="6">
    <source>
        <dbReference type="PROSITE" id="PS51293"/>
    </source>
</evidence>
<name>A2F6J6_TRIV3</name>
<gene>
    <name evidence="8" type="ORF">TVAG_413120</name>
</gene>
<dbReference type="InterPro" id="IPR017884">
    <property type="entry name" value="SANT_dom"/>
</dbReference>
<dbReference type="STRING" id="5722.A2F6J6"/>
<feature type="domain" description="HTH myb-type" evidence="7">
    <location>
        <begin position="141"/>
        <end position="196"/>
    </location>
</feature>
<keyword evidence="2 8" id="KW-0238">DNA-binding</keyword>
<dbReference type="GO" id="GO:0006355">
    <property type="term" value="P:regulation of DNA-templated transcription"/>
    <property type="evidence" value="ECO:0000318"/>
    <property type="project" value="GO_Central"/>
</dbReference>
<dbReference type="PANTHER" id="PTHR46621">
    <property type="entry name" value="SNRNA-ACTIVATING PROTEIN COMPLEX SUBUNIT 4"/>
    <property type="match status" value="1"/>
</dbReference>
<dbReference type="Proteomes" id="UP000001542">
    <property type="component" value="Unassembled WGS sequence"/>
</dbReference>
<evidence type="ECO:0000256" key="4">
    <source>
        <dbReference type="ARBA" id="ARBA00023242"/>
    </source>
</evidence>
<evidence type="ECO:0000256" key="3">
    <source>
        <dbReference type="ARBA" id="ARBA00023163"/>
    </source>
</evidence>
<dbReference type="InParanoid" id="A2F6J6"/>
<dbReference type="PROSITE" id="PS51293">
    <property type="entry name" value="SANT"/>
    <property type="match status" value="1"/>
</dbReference>
<dbReference type="KEGG" id="tva:4757301"/>
<proteinExistence type="predicted"/>
<evidence type="ECO:0000256" key="2">
    <source>
        <dbReference type="ARBA" id="ARBA00023125"/>
    </source>
</evidence>
<dbReference type="VEuPathDB" id="TrichDB:TVAG_413120"/>
<dbReference type="Gene3D" id="1.10.10.60">
    <property type="entry name" value="Homeodomain-like"/>
    <property type="match status" value="2"/>
</dbReference>
<reference evidence="8" key="2">
    <citation type="journal article" date="2007" name="Science">
        <title>Draft genome sequence of the sexually transmitted pathogen Trichomonas vaginalis.</title>
        <authorList>
            <person name="Carlton J.M."/>
            <person name="Hirt R.P."/>
            <person name="Silva J.C."/>
            <person name="Delcher A.L."/>
            <person name="Schatz M."/>
            <person name="Zhao Q."/>
            <person name="Wortman J.R."/>
            <person name="Bidwell S.L."/>
            <person name="Alsmark U.C.M."/>
            <person name="Besteiro S."/>
            <person name="Sicheritz-Ponten T."/>
            <person name="Noel C.J."/>
            <person name="Dacks J.B."/>
            <person name="Foster P.G."/>
            <person name="Simillion C."/>
            <person name="Van de Peer Y."/>
            <person name="Miranda-Saavedra D."/>
            <person name="Barton G.J."/>
            <person name="Westrop G.D."/>
            <person name="Mueller S."/>
            <person name="Dessi D."/>
            <person name="Fiori P.L."/>
            <person name="Ren Q."/>
            <person name="Paulsen I."/>
            <person name="Zhang H."/>
            <person name="Bastida-Corcuera F.D."/>
            <person name="Simoes-Barbosa A."/>
            <person name="Brown M.T."/>
            <person name="Hayes R.D."/>
            <person name="Mukherjee M."/>
            <person name="Okumura C.Y."/>
            <person name="Schneider R."/>
            <person name="Smith A.J."/>
            <person name="Vanacova S."/>
            <person name="Villalvazo M."/>
            <person name="Haas B.J."/>
            <person name="Pertea M."/>
            <person name="Feldblyum T.V."/>
            <person name="Utterback T.R."/>
            <person name="Shu C.L."/>
            <person name="Osoegawa K."/>
            <person name="de Jong P.J."/>
            <person name="Hrdy I."/>
            <person name="Horvathova L."/>
            <person name="Zubacova Z."/>
            <person name="Dolezal P."/>
            <person name="Malik S.B."/>
            <person name="Logsdon J.M. Jr."/>
            <person name="Henze K."/>
            <person name="Gupta A."/>
            <person name="Wang C.C."/>
            <person name="Dunne R.L."/>
            <person name="Upcroft J.A."/>
            <person name="Upcroft P."/>
            <person name="White O."/>
            <person name="Salzberg S.L."/>
            <person name="Tang P."/>
            <person name="Chiu C.-H."/>
            <person name="Lee Y.-S."/>
            <person name="Embley T.M."/>
            <person name="Coombs G.H."/>
            <person name="Mottram J.C."/>
            <person name="Tachezy J."/>
            <person name="Fraser-Liggett C.M."/>
            <person name="Johnson P.J."/>
        </authorList>
    </citation>
    <scope>NUCLEOTIDE SEQUENCE [LARGE SCALE GENOMIC DNA]</scope>
    <source>
        <strain evidence="8">G3</strain>
    </source>
</reference>
<dbReference type="Pfam" id="PF00249">
    <property type="entry name" value="Myb_DNA-binding"/>
    <property type="match status" value="2"/>
</dbReference>
<dbReference type="InterPro" id="IPR051575">
    <property type="entry name" value="Myb-like_DNA-bd"/>
</dbReference>
<protein>
    <submittedName>
        <fullName evidence="8">Myb-like DNA-binding domain containing protein</fullName>
    </submittedName>
</protein>
<evidence type="ECO:0000313" key="8">
    <source>
        <dbReference type="EMBL" id="EAX99494.1"/>
    </source>
</evidence>
<accession>A2F6J6</accession>
<dbReference type="GO" id="GO:0005634">
    <property type="term" value="C:nucleus"/>
    <property type="evidence" value="ECO:0000318"/>
    <property type="project" value="GO_Central"/>
</dbReference>
<dbReference type="OrthoDB" id="2143914at2759"/>
<keyword evidence="9" id="KW-1185">Reference proteome</keyword>
<evidence type="ECO:0000259" key="7">
    <source>
        <dbReference type="PROSITE" id="PS51294"/>
    </source>
</evidence>
<dbReference type="InterPro" id="IPR017930">
    <property type="entry name" value="Myb_dom"/>
</dbReference>
<dbReference type="CDD" id="cd00167">
    <property type="entry name" value="SANT"/>
    <property type="match status" value="2"/>
</dbReference>
<reference evidence="8" key="1">
    <citation type="submission" date="2006-10" db="EMBL/GenBank/DDBJ databases">
        <authorList>
            <person name="Amadeo P."/>
            <person name="Zhao Q."/>
            <person name="Wortman J."/>
            <person name="Fraser-Liggett C."/>
            <person name="Carlton J."/>
        </authorList>
    </citation>
    <scope>NUCLEOTIDE SEQUENCE</scope>
    <source>
        <strain evidence="8">G3</strain>
    </source>
</reference>
<dbReference type="InterPro" id="IPR009057">
    <property type="entry name" value="Homeodomain-like_sf"/>
</dbReference>
<dbReference type="RefSeq" id="XP_001312424.1">
    <property type="nucleotide sequence ID" value="XM_001312423.1"/>
</dbReference>
<dbReference type="eggNOG" id="KOG0048">
    <property type="taxonomic scope" value="Eukaryota"/>
</dbReference>
<dbReference type="SUPFAM" id="SSF46689">
    <property type="entry name" value="Homeodomain-like"/>
    <property type="match status" value="2"/>
</dbReference>
<keyword evidence="4" id="KW-0539">Nucleus</keyword>
<feature type="domain" description="SANT" evidence="6">
    <location>
        <begin position="144"/>
        <end position="189"/>
    </location>
</feature>
<dbReference type="SMART" id="SM00717">
    <property type="entry name" value="SANT"/>
    <property type="match status" value="2"/>
</dbReference>
<dbReference type="VEuPathDB" id="TrichDB:TVAGG3_0002040"/>
<dbReference type="GO" id="GO:0000978">
    <property type="term" value="F:RNA polymerase II cis-regulatory region sequence-specific DNA binding"/>
    <property type="evidence" value="ECO:0000318"/>
    <property type="project" value="GO_Central"/>
</dbReference>
<dbReference type="PROSITE" id="PS50090">
    <property type="entry name" value="MYB_LIKE"/>
    <property type="match status" value="2"/>
</dbReference>
<dbReference type="GO" id="GO:0000981">
    <property type="term" value="F:DNA-binding transcription factor activity, RNA polymerase II-specific"/>
    <property type="evidence" value="ECO:0000318"/>
    <property type="project" value="GO_Central"/>
</dbReference>
<dbReference type="PANTHER" id="PTHR46621:SF1">
    <property type="entry name" value="SNRNA-ACTIVATING PROTEIN COMPLEX SUBUNIT 4"/>
    <property type="match status" value="1"/>
</dbReference>
<feature type="domain" description="Myb-like" evidence="5">
    <location>
        <begin position="96"/>
        <end position="140"/>
    </location>
</feature>